<dbReference type="Proteomes" id="UP000069632">
    <property type="component" value="Unassembled WGS sequence"/>
</dbReference>
<keyword evidence="2" id="KW-1185">Reference proteome</keyword>
<protein>
    <submittedName>
        <fullName evidence="1">Uncharacterized protein</fullName>
    </submittedName>
</protein>
<gene>
    <name evidence="1" type="ORF">ERS672216_01512</name>
</gene>
<reference evidence="1 2" key="1">
    <citation type="submission" date="2016-02" db="EMBL/GenBank/DDBJ databases">
        <authorList>
            <consortium name="Pathogen Informatics"/>
        </authorList>
    </citation>
    <scope>NUCLEOTIDE SEQUENCE [LARGE SCALE GENOMIC DNA]</scope>
    <source>
        <strain evidence="1 2">RC20</strain>
    </source>
</reference>
<accession>A0A128EIF2</accession>
<sequence>MNVLKSKFEVDVKGGIAGINAFTKALQSVGKVSDDTKRALDILAHSSQAFIGLKETAKTLIGTVKNF</sequence>
<name>A0A128EIF2_9BACT</name>
<dbReference type="AlphaFoldDB" id="A0A128EIF2"/>
<evidence type="ECO:0000313" key="2">
    <source>
        <dbReference type="Proteomes" id="UP000069632"/>
    </source>
</evidence>
<evidence type="ECO:0000313" key="1">
    <source>
        <dbReference type="EMBL" id="CZE48624.1"/>
    </source>
</evidence>
<dbReference type="RefSeq" id="WP_075540412.1">
    <property type="nucleotide sequence ID" value="NZ_CP053844.1"/>
</dbReference>
<dbReference type="EMBL" id="FIZP01000009">
    <property type="protein sequence ID" value="CZE48624.1"/>
    <property type="molecule type" value="Genomic_DNA"/>
</dbReference>
<proteinExistence type="predicted"/>
<dbReference type="OrthoDB" id="5350549at2"/>
<organism evidence="1 2">
    <name type="scientific">Campylobacter geochelonis</name>
    <dbReference type="NCBI Taxonomy" id="1780362"/>
    <lineage>
        <taxon>Bacteria</taxon>
        <taxon>Pseudomonadati</taxon>
        <taxon>Campylobacterota</taxon>
        <taxon>Epsilonproteobacteria</taxon>
        <taxon>Campylobacterales</taxon>
        <taxon>Campylobacteraceae</taxon>
        <taxon>Campylobacter</taxon>
    </lineage>
</organism>